<keyword evidence="6" id="KW-1185">Reference proteome</keyword>
<dbReference type="InterPro" id="IPR016032">
    <property type="entry name" value="Sig_transdc_resp-reg_C-effctor"/>
</dbReference>
<dbReference type="PROSITE" id="PS50043">
    <property type="entry name" value="HTH_LUXR_2"/>
    <property type="match status" value="1"/>
</dbReference>
<evidence type="ECO:0000256" key="1">
    <source>
        <dbReference type="ARBA" id="ARBA00023125"/>
    </source>
</evidence>
<dbReference type="SUPFAM" id="SSF46894">
    <property type="entry name" value="C-terminal effector domain of the bipartite response regulators"/>
    <property type="match status" value="1"/>
</dbReference>
<feature type="modified residue" description="4-aspartylphosphate" evidence="2">
    <location>
        <position position="55"/>
    </location>
</feature>
<dbReference type="NCBIfam" id="NF007935">
    <property type="entry name" value="PRK10651.1"/>
    <property type="match status" value="1"/>
</dbReference>
<dbReference type="InterPro" id="IPR001789">
    <property type="entry name" value="Sig_transdc_resp-reg_receiver"/>
</dbReference>
<dbReference type="RefSeq" id="WP_046858934.1">
    <property type="nucleotide sequence ID" value="NZ_CP011412.1"/>
</dbReference>
<dbReference type="KEGG" id="seds:AAY24_06140"/>
<dbReference type="InterPro" id="IPR039420">
    <property type="entry name" value="WalR-like"/>
</dbReference>
<dbReference type="SMART" id="SM00448">
    <property type="entry name" value="REC"/>
    <property type="match status" value="1"/>
</dbReference>
<reference evidence="5 6" key="1">
    <citation type="journal article" date="2015" name="Genome Announc.">
        <title>Complete Genome Sequence of Sedimenticola thiotaurini Strain SIP-G1, a Polyphosphate- and Polyhydroxyalkanoate-Accumulating Sulfur-Oxidizing Gammaproteobacterium Isolated from Salt Marsh Sediments.</title>
        <authorList>
            <person name="Flood B.E."/>
            <person name="Jones D.S."/>
            <person name="Bailey J.V."/>
        </authorList>
    </citation>
    <scope>NUCLEOTIDE SEQUENCE [LARGE SCALE GENOMIC DNA]</scope>
    <source>
        <strain evidence="5 6">SIP-G1</strain>
    </source>
</reference>
<evidence type="ECO:0000313" key="5">
    <source>
        <dbReference type="EMBL" id="AKH19999.1"/>
    </source>
</evidence>
<dbReference type="PRINTS" id="PR00038">
    <property type="entry name" value="HTHLUXR"/>
</dbReference>
<name>A0A0F7JXC8_9GAMM</name>
<dbReference type="GO" id="GO:0000160">
    <property type="term" value="P:phosphorelay signal transduction system"/>
    <property type="evidence" value="ECO:0007669"/>
    <property type="project" value="InterPro"/>
</dbReference>
<dbReference type="CDD" id="cd06170">
    <property type="entry name" value="LuxR_C_like"/>
    <property type="match status" value="1"/>
</dbReference>
<accession>A0A0F7JXC8</accession>
<gene>
    <name evidence="5" type="ORF">AAY24_06140</name>
</gene>
<dbReference type="Gene3D" id="3.40.50.2300">
    <property type="match status" value="1"/>
</dbReference>
<dbReference type="PROSITE" id="PS50110">
    <property type="entry name" value="RESPONSE_REGULATORY"/>
    <property type="match status" value="1"/>
</dbReference>
<keyword evidence="2" id="KW-0597">Phosphoprotein</keyword>
<dbReference type="Pfam" id="PF00196">
    <property type="entry name" value="GerE"/>
    <property type="match status" value="1"/>
</dbReference>
<feature type="domain" description="HTH luxR-type" evidence="3">
    <location>
        <begin position="145"/>
        <end position="210"/>
    </location>
</feature>
<dbReference type="PATRIC" id="fig|1543721.4.peg.1269"/>
<dbReference type="PROSITE" id="PS00622">
    <property type="entry name" value="HTH_LUXR_1"/>
    <property type="match status" value="1"/>
</dbReference>
<evidence type="ECO:0000313" key="6">
    <source>
        <dbReference type="Proteomes" id="UP000034410"/>
    </source>
</evidence>
<dbReference type="InterPro" id="IPR011006">
    <property type="entry name" value="CheY-like_superfamily"/>
</dbReference>
<evidence type="ECO:0000259" key="3">
    <source>
        <dbReference type="PROSITE" id="PS50043"/>
    </source>
</evidence>
<dbReference type="InterPro" id="IPR000792">
    <property type="entry name" value="Tscrpt_reg_LuxR_C"/>
</dbReference>
<dbReference type="GO" id="GO:0003677">
    <property type="term" value="F:DNA binding"/>
    <property type="evidence" value="ECO:0007669"/>
    <property type="project" value="UniProtKB-KW"/>
</dbReference>
<dbReference type="Proteomes" id="UP000034410">
    <property type="component" value="Chromosome"/>
</dbReference>
<dbReference type="OrthoDB" id="9796655at2"/>
<dbReference type="SUPFAM" id="SSF52172">
    <property type="entry name" value="CheY-like"/>
    <property type="match status" value="1"/>
</dbReference>
<proteinExistence type="predicted"/>
<dbReference type="GO" id="GO:0006355">
    <property type="term" value="P:regulation of DNA-templated transcription"/>
    <property type="evidence" value="ECO:0007669"/>
    <property type="project" value="InterPro"/>
</dbReference>
<dbReference type="SMART" id="SM00421">
    <property type="entry name" value="HTH_LUXR"/>
    <property type="match status" value="1"/>
</dbReference>
<evidence type="ECO:0000259" key="4">
    <source>
        <dbReference type="PROSITE" id="PS50110"/>
    </source>
</evidence>
<dbReference type="PANTHER" id="PTHR43214:SF38">
    <property type="entry name" value="NITRATE_NITRITE RESPONSE REGULATOR PROTEIN NARL"/>
    <property type="match status" value="1"/>
</dbReference>
<evidence type="ECO:0000256" key="2">
    <source>
        <dbReference type="PROSITE-ProRule" id="PRU00169"/>
    </source>
</evidence>
<sequence length="213" mass="23002">MAISILIIDDHPLFRKGLADLIGMDPGLQLVAEAASGEEGLSAALALKPELILLDLNMKGMDGLETLKALKQTDLESFVVMLTVSDNESDVTAALRLGADGYLLKDMEPESVLEHIQIAASGRLAITDTLTELLARALREDGRPRSIGEAGLTRREEEILALIASGMSNKQIARELDIAEGTIKVHVKHLLKKLNLRTRLEAAVWCVKNSSSG</sequence>
<dbReference type="EMBL" id="CP011412">
    <property type="protein sequence ID" value="AKH19999.1"/>
    <property type="molecule type" value="Genomic_DNA"/>
</dbReference>
<feature type="domain" description="Response regulatory" evidence="4">
    <location>
        <begin position="4"/>
        <end position="120"/>
    </location>
</feature>
<dbReference type="PANTHER" id="PTHR43214">
    <property type="entry name" value="TWO-COMPONENT RESPONSE REGULATOR"/>
    <property type="match status" value="1"/>
</dbReference>
<dbReference type="AlphaFoldDB" id="A0A0F7JXC8"/>
<keyword evidence="1" id="KW-0238">DNA-binding</keyword>
<dbReference type="Pfam" id="PF00072">
    <property type="entry name" value="Response_reg"/>
    <property type="match status" value="1"/>
</dbReference>
<protein>
    <submittedName>
        <fullName evidence="5">Transcriptional regulator NarL</fullName>
    </submittedName>
</protein>
<organism evidence="5 6">
    <name type="scientific">Sedimenticola thiotaurini</name>
    <dbReference type="NCBI Taxonomy" id="1543721"/>
    <lineage>
        <taxon>Bacteria</taxon>
        <taxon>Pseudomonadati</taxon>
        <taxon>Pseudomonadota</taxon>
        <taxon>Gammaproteobacteria</taxon>
        <taxon>Chromatiales</taxon>
        <taxon>Sedimenticolaceae</taxon>
        <taxon>Sedimenticola</taxon>
    </lineage>
</organism>